<dbReference type="EMBL" id="JAUSTI010000018">
    <property type="protein sequence ID" value="MDQ0173290.1"/>
    <property type="molecule type" value="Genomic_DNA"/>
</dbReference>
<dbReference type="Proteomes" id="UP001233836">
    <property type="component" value="Unassembled WGS sequence"/>
</dbReference>
<evidence type="ECO:0000313" key="2">
    <source>
        <dbReference type="Proteomes" id="UP001233836"/>
    </source>
</evidence>
<dbReference type="RefSeq" id="WP_307220164.1">
    <property type="nucleotide sequence ID" value="NZ_JAUSTI010000018.1"/>
</dbReference>
<organism evidence="1 2">
    <name type="scientific">Paenibacillus tundrae</name>
    <dbReference type="NCBI Taxonomy" id="528187"/>
    <lineage>
        <taxon>Bacteria</taxon>
        <taxon>Bacillati</taxon>
        <taxon>Bacillota</taxon>
        <taxon>Bacilli</taxon>
        <taxon>Bacillales</taxon>
        <taxon>Paenibacillaceae</taxon>
        <taxon>Paenibacillus</taxon>
    </lineage>
</organism>
<evidence type="ECO:0000313" key="1">
    <source>
        <dbReference type="EMBL" id="MDQ0173290.1"/>
    </source>
</evidence>
<gene>
    <name evidence="1" type="ORF">J2T19_004783</name>
</gene>
<proteinExistence type="predicted"/>
<sequence length="52" mass="5792">MNKKNICIYVLLAFALSITLTVLSHMNGERGESLNGKQATMETSWIHTSIQP</sequence>
<comment type="caution">
    <text evidence="1">The sequence shown here is derived from an EMBL/GenBank/DDBJ whole genome shotgun (WGS) entry which is preliminary data.</text>
</comment>
<keyword evidence="2" id="KW-1185">Reference proteome</keyword>
<reference evidence="1 2" key="1">
    <citation type="submission" date="2023-07" db="EMBL/GenBank/DDBJ databases">
        <title>Sorghum-associated microbial communities from plants grown in Nebraska, USA.</title>
        <authorList>
            <person name="Schachtman D."/>
        </authorList>
    </citation>
    <scope>NUCLEOTIDE SEQUENCE [LARGE SCALE GENOMIC DNA]</scope>
    <source>
        <strain evidence="1 2">DS1314</strain>
    </source>
</reference>
<accession>A0ABT9WJ24</accession>
<name>A0ABT9WJ24_9BACL</name>
<protein>
    <submittedName>
        <fullName evidence="1">Uncharacterized protein</fullName>
    </submittedName>
</protein>